<dbReference type="InterPro" id="IPR009003">
    <property type="entry name" value="Peptidase_S1_PA"/>
</dbReference>
<name>A0A0F9SSQ4_9ZZZZ</name>
<evidence type="ECO:0000313" key="1">
    <source>
        <dbReference type="EMBL" id="KKN32238.1"/>
    </source>
</evidence>
<organism evidence="1">
    <name type="scientific">marine sediment metagenome</name>
    <dbReference type="NCBI Taxonomy" id="412755"/>
    <lineage>
        <taxon>unclassified sequences</taxon>
        <taxon>metagenomes</taxon>
        <taxon>ecological metagenomes</taxon>
    </lineage>
</organism>
<dbReference type="Gene3D" id="2.40.10.10">
    <property type="entry name" value="Trypsin-like serine proteases"/>
    <property type="match status" value="1"/>
</dbReference>
<dbReference type="SUPFAM" id="SSF50494">
    <property type="entry name" value="Trypsin-like serine proteases"/>
    <property type="match status" value="1"/>
</dbReference>
<dbReference type="InterPro" id="IPR043504">
    <property type="entry name" value="Peptidase_S1_PA_chymotrypsin"/>
</dbReference>
<comment type="caution">
    <text evidence="1">The sequence shown here is derived from an EMBL/GenBank/DDBJ whole genome shotgun (WGS) entry which is preliminary data.</text>
</comment>
<protein>
    <recommendedName>
        <fullName evidence="2">Peptidase S1 domain-containing protein</fullName>
    </recommendedName>
</protein>
<evidence type="ECO:0008006" key="2">
    <source>
        <dbReference type="Google" id="ProtNLM"/>
    </source>
</evidence>
<accession>A0A0F9SSQ4</accession>
<proteinExistence type="predicted"/>
<dbReference type="EMBL" id="LAZR01002265">
    <property type="protein sequence ID" value="KKN32238.1"/>
    <property type="molecule type" value="Genomic_DNA"/>
</dbReference>
<gene>
    <name evidence="1" type="ORF">LCGC14_0815880</name>
</gene>
<sequence length="325" mass="33980">MNILQLRRELEPQLLRRPGVTGVSNIGNTLRIYVEGTEAFPSKINNFPVEVFKTGPIKALSQLYQYQAPEALSGAPWIVPKVSVDPLRTGIYRPVPGGASIGHPSITAGTHGVSLRFLGIPLGLSNNHVLAAGSTLQVPRANIGDPIYQPGPYDGGTLADAVGTLSWYKPIDTGGPNLVDAATWDPYSTDLMSDEILGIGVPKALGTVQVGDIVQKSGRTSGLLSAEVVDVNATVSVNYGDFSADFHNQIITDLIGEPGDSGSALLDTVGPNLVGLLFAGSKYVTIHNHIGNVLSAMGVTPPTQAGVPVTLPLLLSNALLLLGLI</sequence>
<reference evidence="1" key="1">
    <citation type="journal article" date="2015" name="Nature">
        <title>Complex archaea that bridge the gap between prokaryotes and eukaryotes.</title>
        <authorList>
            <person name="Spang A."/>
            <person name="Saw J.H."/>
            <person name="Jorgensen S.L."/>
            <person name="Zaremba-Niedzwiedzka K."/>
            <person name="Martijn J."/>
            <person name="Lind A.E."/>
            <person name="van Eijk R."/>
            <person name="Schleper C."/>
            <person name="Guy L."/>
            <person name="Ettema T.J."/>
        </authorList>
    </citation>
    <scope>NUCLEOTIDE SEQUENCE</scope>
</reference>
<dbReference type="AlphaFoldDB" id="A0A0F9SSQ4"/>